<reference evidence="3 4" key="1">
    <citation type="submission" date="2018-05" db="EMBL/GenBank/DDBJ databases">
        <title>Klebsiella quasipneumonaiae provides a window into carbapenemase gene transfer, plasmid rearrangements and nosocomial acquisition from the hospital environment.</title>
        <authorList>
            <person name="Mathers A.J."/>
            <person name="Vegesana K."/>
            <person name="Stoesser N."/>
            <person name="Crook D."/>
            <person name="Vaughan A."/>
            <person name="Barry K."/>
            <person name="Parikh H."/>
            <person name="Sebra R."/>
            <person name="Kotay S."/>
            <person name="Walker A.S."/>
            <person name="Sheppard A.E."/>
        </authorList>
    </citation>
    <scope>NUCLEOTIDE SEQUENCE [LARGE SCALE GENOMIC DNA]</scope>
    <source>
        <strain evidence="1 4">CAV1947</strain>
        <strain evidence="2 3">CAV2018</strain>
    </source>
</reference>
<keyword evidence="4" id="KW-1185">Reference proteome</keyword>
<dbReference type="Proteomes" id="UP000245649">
    <property type="component" value="Chromosome"/>
</dbReference>
<organism evidence="2 3">
    <name type="scientific">Klebsiella quasipneumoniae</name>
    <dbReference type="NCBI Taxonomy" id="1463165"/>
    <lineage>
        <taxon>Bacteria</taxon>
        <taxon>Pseudomonadati</taxon>
        <taxon>Pseudomonadota</taxon>
        <taxon>Gammaproteobacteria</taxon>
        <taxon>Enterobacterales</taxon>
        <taxon>Enterobacteriaceae</taxon>
        <taxon>Klebsiella/Raoultella group</taxon>
        <taxon>Klebsiella</taxon>
        <taxon>Klebsiella pneumoniae complex</taxon>
    </lineage>
</organism>
<evidence type="ECO:0000313" key="3">
    <source>
        <dbReference type="Proteomes" id="UP000245649"/>
    </source>
</evidence>
<accession>A0AAI8IZE3</accession>
<dbReference type="Proteomes" id="UP000245760">
    <property type="component" value="Chromosome"/>
</dbReference>
<name>A0AAI8IZE3_9ENTR</name>
<evidence type="ECO:0000313" key="4">
    <source>
        <dbReference type="Proteomes" id="UP000245760"/>
    </source>
</evidence>
<dbReference type="RefSeq" id="WP_109547526.1">
    <property type="nucleotide sequence ID" value="NZ_CP029432.1"/>
</dbReference>
<proteinExistence type="predicted"/>
<protein>
    <submittedName>
        <fullName evidence="2">Uncharacterized protein</fullName>
    </submittedName>
</protein>
<dbReference type="EMBL" id="CP029432">
    <property type="protein sequence ID" value="AWL65636.1"/>
    <property type="molecule type" value="Genomic_DNA"/>
</dbReference>
<gene>
    <name evidence="2" type="ORF">DKC00_29820</name>
    <name evidence="1" type="ORF">DKC11_30300</name>
</gene>
<sequence>MHYFIYPSTSKIADGEAVLLEITSKERDVQLFADFDCEDILDVILTGQAALFNAGFDTSSTVLSLLD</sequence>
<dbReference type="EMBL" id="CP029443">
    <property type="protein sequence ID" value="AWL59836.1"/>
    <property type="molecule type" value="Genomic_DNA"/>
</dbReference>
<dbReference type="AlphaFoldDB" id="A0AAI8IZE3"/>
<evidence type="ECO:0000313" key="1">
    <source>
        <dbReference type="EMBL" id="AWL59836.1"/>
    </source>
</evidence>
<evidence type="ECO:0000313" key="2">
    <source>
        <dbReference type="EMBL" id="AWL65636.1"/>
    </source>
</evidence>